<keyword evidence="2" id="KW-1185">Reference proteome</keyword>
<organism evidence="1 2">
    <name type="scientific">Saccharothrix coeruleofusca</name>
    <dbReference type="NCBI Taxonomy" id="33919"/>
    <lineage>
        <taxon>Bacteria</taxon>
        <taxon>Bacillati</taxon>
        <taxon>Actinomycetota</taxon>
        <taxon>Actinomycetes</taxon>
        <taxon>Pseudonocardiales</taxon>
        <taxon>Pseudonocardiaceae</taxon>
        <taxon>Saccharothrix</taxon>
    </lineage>
</organism>
<dbReference type="SMART" id="SM00028">
    <property type="entry name" value="TPR"/>
    <property type="match status" value="4"/>
</dbReference>
<evidence type="ECO:0008006" key="3">
    <source>
        <dbReference type="Google" id="ProtNLM"/>
    </source>
</evidence>
<dbReference type="AlphaFoldDB" id="A0A918ARR4"/>
<evidence type="ECO:0000313" key="1">
    <source>
        <dbReference type="EMBL" id="GGP66915.1"/>
    </source>
</evidence>
<dbReference type="PRINTS" id="PR00364">
    <property type="entry name" value="DISEASERSIST"/>
</dbReference>
<dbReference type="Proteomes" id="UP000639606">
    <property type="component" value="Unassembled WGS sequence"/>
</dbReference>
<dbReference type="PANTHER" id="PTHR47691:SF3">
    <property type="entry name" value="HTH-TYPE TRANSCRIPTIONAL REGULATOR RV0890C-RELATED"/>
    <property type="match status" value="1"/>
</dbReference>
<dbReference type="GO" id="GO:0043531">
    <property type="term" value="F:ADP binding"/>
    <property type="evidence" value="ECO:0007669"/>
    <property type="project" value="InterPro"/>
</dbReference>
<reference evidence="1" key="1">
    <citation type="journal article" date="2014" name="Int. J. Syst. Evol. Microbiol.">
        <title>Complete genome sequence of Corynebacterium casei LMG S-19264T (=DSM 44701T), isolated from a smear-ripened cheese.</title>
        <authorList>
            <consortium name="US DOE Joint Genome Institute (JGI-PGF)"/>
            <person name="Walter F."/>
            <person name="Albersmeier A."/>
            <person name="Kalinowski J."/>
            <person name="Ruckert C."/>
        </authorList>
    </citation>
    <scope>NUCLEOTIDE SEQUENCE</scope>
    <source>
        <strain evidence="1">JCM 3313</strain>
    </source>
</reference>
<gene>
    <name evidence="1" type="ORF">GCM10010185_44690</name>
</gene>
<dbReference type="InterPro" id="IPR019734">
    <property type="entry name" value="TPR_rpt"/>
</dbReference>
<dbReference type="InterPro" id="IPR027417">
    <property type="entry name" value="P-loop_NTPase"/>
</dbReference>
<dbReference type="SUPFAM" id="SSF52540">
    <property type="entry name" value="P-loop containing nucleoside triphosphate hydrolases"/>
    <property type="match status" value="1"/>
</dbReference>
<dbReference type="Gene3D" id="1.25.40.10">
    <property type="entry name" value="Tetratricopeptide repeat domain"/>
    <property type="match status" value="1"/>
</dbReference>
<reference evidence="1" key="2">
    <citation type="submission" date="2020-09" db="EMBL/GenBank/DDBJ databases">
        <authorList>
            <person name="Sun Q."/>
            <person name="Ohkuma M."/>
        </authorList>
    </citation>
    <scope>NUCLEOTIDE SEQUENCE</scope>
    <source>
        <strain evidence="1">JCM 3313</strain>
    </source>
</reference>
<dbReference type="PANTHER" id="PTHR47691">
    <property type="entry name" value="REGULATOR-RELATED"/>
    <property type="match status" value="1"/>
</dbReference>
<dbReference type="SUPFAM" id="SSF48452">
    <property type="entry name" value="TPR-like"/>
    <property type="match status" value="1"/>
</dbReference>
<dbReference type="Pfam" id="PF13424">
    <property type="entry name" value="TPR_12"/>
    <property type="match status" value="1"/>
</dbReference>
<proteinExistence type="predicted"/>
<accession>A0A918ARR4</accession>
<evidence type="ECO:0000313" key="2">
    <source>
        <dbReference type="Proteomes" id="UP000639606"/>
    </source>
</evidence>
<dbReference type="EMBL" id="BMRG01000009">
    <property type="protein sequence ID" value="GGP66915.1"/>
    <property type="molecule type" value="Genomic_DNA"/>
</dbReference>
<name>A0A918ARR4_9PSEU</name>
<sequence>MASGQVNGFLLQAGSVGHVSVAAPPPAERPRQLPLAVRGFTGRARQLAALDALLADEGGPVVATVDGTAGVGKTALAVQWAHRAQHRFPDGTLYVDLGGCGPDEPIAPGDALGGFLAALGLPPERVPAGLGARAALYRSVLAGRRVLVVLDDAGSAEQVRPLLPGGAGCAVVVTSRATLTGLAVDAGATRIALDLPGPQEAAALVRAVLGPRADAEPDAVAGLVRGCARLPLALRVAASRAAARPHSTIADLVAELGSERGRWEALSVPADERTAVRSVFDWSYRRLTDEQARLFRRLGLHPGPEFGSHVAAAVADRGLAETRRLLDALADGNLVEPVAADRYRLHDLLRAYAADRAERDETRADRDHARIAALGWYAHHARTAYRAVAPELAEWHAAAGLNTSAHPEIAFPDPVRAWDWADREHVNAVAAARDCARHDLHRFVVLLANAAVVPLGQRGLKDDALEVCRLGLAAARRMGNRLAEHHMLLCLGHGYRLARRLPEAIGVLRTALALTEDRRMRSGVLADLGWMCVDAGWHAQAREHLASALPLSRELPDGGHLESFVEYNLGGAHLGLGEAARARGHLERCLALLRAAGRHDREAYALHRLAQVHQALGEHGEAIALCERALACEHPRFDPREHAVTLDTLAISLRHSGDSARAIACWREALTVFDQFADDRGGGVRDRLRAAVSG</sequence>
<comment type="caution">
    <text evidence="1">The sequence shown here is derived from an EMBL/GenBank/DDBJ whole genome shotgun (WGS) entry which is preliminary data.</text>
</comment>
<dbReference type="InterPro" id="IPR011990">
    <property type="entry name" value="TPR-like_helical_dom_sf"/>
</dbReference>
<dbReference type="Gene3D" id="3.40.50.300">
    <property type="entry name" value="P-loop containing nucleotide triphosphate hydrolases"/>
    <property type="match status" value="1"/>
</dbReference>
<protein>
    <recommendedName>
        <fullName evidence="3">Tetratricopeptide repeat protein</fullName>
    </recommendedName>
</protein>